<evidence type="ECO:0000256" key="1">
    <source>
        <dbReference type="ARBA" id="ARBA00004496"/>
    </source>
</evidence>
<gene>
    <name evidence="8" type="primary">ric</name>
    <name evidence="8" type="ORF">EFY79_04445</name>
</gene>
<name>A0A3M9NN42_9BACT</name>
<dbReference type="NCBIfam" id="TIGR03652">
    <property type="entry name" value="FeS_repair_RIC"/>
    <property type="match status" value="1"/>
</dbReference>
<evidence type="ECO:0000256" key="4">
    <source>
        <dbReference type="ARBA" id="ARBA00023004"/>
    </source>
</evidence>
<sequence>MTKNGPAKGKNKDQQPETTKENILDVTAIEPKLKHPTIFAKFDELKPGASLTIHNDHDPKPLYYQLLGERGDIFTWEYLKQGPQLWEIKITKRSEGEADETLGEIAAKDLRKAEVFKKYGLDFCCGGKKTVREACEEKGLDVTKIEQELQNSDKSSFTARPLPYNDWNLDFLADYIVNTHHSYVKKTIPDIRTYSEKVARVHGSRHPELLEINKLAQEVCDEMSEHMVKEEVVLFPYVKHIVSSKNQAHQKFDSLDTVKEPIDIAVTEHELVGGNMDKIRDISHNYQLPEDACASYSYLFKTLDEFENDLHIHVHLENNILFPKAIALEKN</sequence>
<feature type="domain" description="Hemerythrin-like" evidence="6">
    <location>
        <begin position="175"/>
        <end position="325"/>
    </location>
</feature>
<dbReference type="InterPro" id="IPR019903">
    <property type="entry name" value="RIC_family"/>
</dbReference>
<organism evidence="8 9">
    <name type="scientific">Hanamia caeni</name>
    <dbReference type="NCBI Taxonomy" id="2294116"/>
    <lineage>
        <taxon>Bacteria</taxon>
        <taxon>Pseudomonadati</taxon>
        <taxon>Bacteroidota</taxon>
        <taxon>Chitinophagia</taxon>
        <taxon>Chitinophagales</taxon>
        <taxon>Chitinophagaceae</taxon>
        <taxon>Hanamia</taxon>
    </lineage>
</organism>
<keyword evidence="2" id="KW-0963">Cytoplasm</keyword>
<dbReference type="Gene3D" id="1.10.3910.10">
    <property type="entry name" value="SP0561-like"/>
    <property type="match status" value="1"/>
</dbReference>
<evidence type="ECO:0000256" key="2">
    <source>
        <dbReference type="ARBA" id="ARBA00022490"/>
    </source>
</evidence>
<dbReference type="Pfam" id="PF10006">
    <property type="entry name" value="DUF2249"/>
    <property type="match status" value="1"/>
</dbReference>
<protein>
    <submittedName>
        <fullName evidence="8">Iron-sulfur cluster repair di-iron protein</fullName>
    </submittedName>
</protein>
<evidence type="ECO:0000256" key="3">
    <source>
        <dbReference type="ARBA" id="ARBA00022723"/>
    </source>
</evidence>
<evidence type="ECO:0000313" key="9">
    <source>
        <dbReference type="Proteomes" id="UP000267223"/>
    </source>
</evidence>
<dbReference type="PANTHER" id="PTHR36438:SF1">
    <property type="entry name" value="IRON-SULFUR CLUSTER REPAIR PROTEIN YTFE"/>
    <property type="match status" value="1"/>
</dbReference>
<accession>A0A3M9NN42</accession>
<dbReference type="InterPro" id="IPR038062">
    <property type="entry name" value="ScdA-like_N_sf"/>
</dbReference>
<reference evidence="8 9" key="1">
    <citation type="submission" date="2018-11" db="EMBL/GenBank/DDBJ databases">
        <title>Draft genome sequence of Ferruginibacter sp. BO-59.</title>
        <authorList>
            <person name="Im W.T."/>
        </authorList>
    </citation>
    <scope>NUCLEOTIDE SEQUENCE [LARGE SCALE GENOMIC DNA]</scope>
    <source>
        <strain evidence="8 9">BO-59</strain>
    </source>
</reference>
<keyword evidence="3" id="KW-0479">Metal-binding</keyword>
<dbReference type="AlphaFoldDB" id="A0A3M9NN42"/>
<comment type="subcellular location">
    <subcellularLocation>
        <location evidence="1">Cytoplasm</location>
    </subcellularLocation>
</comment>
<keyword evidence="4" id="KW-0408">Iron</keyword>
<dbReference type="PANTHER" id="PTHR36438">
    <property type="entry name" value="IRON-SULFUR CLUSTER REPAIR PROTEIN YTFE"/>
    <property type="match status" value="1"/>
</dbReference>
<proteinExistence type="predicted"/>
<dbReference type="InterPro" id="IPR012312">
    <property type="entry name" value="Hemerythrin-like"/>
</dbReference>
<dbReference type="Proteomes" id="UP000267223">
    <property type="component" value="Unassembled WGS sequence"/>
</dbReference>
<dbReference type="GO" id="GO:0046872">
    <property type="term" value="F:metal ion binding"/>
    <property type="evidence" value="ECO:0007669"/>
    <property type="project" value="UniProtKB-KW"/>
</dbReference>
<dbReference type="EMBL" id="RJJR01000002">
    <property type="protein sequence ID" value="RNI39202.1"/>
    <property type="molecule type" value="Genomic_DNA"/>
</dbReference>
<evidence type="ECO:0000313" key="8">
    <source>
        <dbReference type="EMBL" id="RNI39202.1"/>
    </source>
</evidence>
<feature type="compositionally biased region" description="Basic and acidic residues" evidence="5">
    <location>
        <begin position="10"/>
        <end position="21"/>
    </location>
</feature>
<comment type="caution">
    <text evidence="8">The sequence shown here is derived from an EMBL/GenBank/DDBJ whole genome shotgun (WGS) entry which is preliminary data.</text>
</comment>
<evidence type="ECO:0000256" key="5">
    <source>
        <dbReference type="SAM" id="MobiDB-lite"/>
    </source>
</evidence>
<keyword evidence="9" id="KW-1185">Reference proteome</keyword>
<dbReference type="GO" id="GO:0005737">
    <property type="term" value="C:cytoplasm"/>
    <property type="evidence" value="ECO:0007669"/>
    <property type="project" value="UniProtKB-SubCell"/>
</dbReference>
<feature type="domain" description="DUF2249" evidence="7">
    <location>
        <begin position="24"/>
        <end position="92"/>
    </location>
</feature>
<dbReference type="Gene3D" id="1.20.120.520">
    <property type="entry name" value="nmb1532 protein domain like"/>
    <property type="match status" value="1"/>
</dbReference>
<evidence type="ECO:0000259" key="7">
    <source>
        <dbReference type="Pfam" id="PF10006"/>
    </source>
</evidence>
<evidence type="ECO:0000259" key="6">
    <source>
        <dbReference type="Pfam" id="PF01814"/>
    </source>
</evidence>
<dbReference type="InterPro" id="IPR018720">
    <property type="entry name" value="DUF2249"/>
</dbReference>
<dbReference type="Pfam" id="PF01814">
    <property type="entry name" value="Hemerythrin"/>
    <property type="match status" value="1"/>
</dbReference>
<feature type="region of interest" description="Disordered" evidence="5">
    <location>
        <begin position="1"/>
        <end position="21"/>
    </location>
</feature>
<dbReference type="Pfam" id="PF04405">
    <property type="entry name" value="ScdA_N"/>
    <property type="match status" value="1"/>
</dbReference>